<evidence type="ECO:0000313" key="2">
    <source>
        <dbReference type="Proteomes" id="UP000281909"/>
    </source>
</evidence>
<dbReference type="AlphaFoldDB" id="A0A3S4QZ38"/>
<protein>
    <submittedName>
        <fullName evidence="1">Uncharacterized protein</fullName>
    </submittedName>
</protein>
<gene>
    <name evidence="1" type="ORF">NCTC9428_00064</name>
</gene>
<dbReference type="Proteomes" id="UP000281909">
    <property type="component" value="Chromosome"/>
</dbReference>
<dbReference type="EMBL" id="LR134318">
    <property type="protein sequence ID" value="VEF06364.1"/>
    <property type="molecule type" value="Genomic_DNA"/>
</dbReference>
<proteinExistence type="predicted"/>
<organism evidence="1 2">
    <name type="scientific">Pseudomonas fluorescens</name>
    <dbReference type="NCBI Taxonomy" id="294"/>
    <lineage>
        <taxon>Bacteria</taxon>
        <taxon>Pseudomonadati</taxon>
        <taxon>Pseudomonadota</taxon>
        <taxon>Gammaproteobacteria</taxon>
        <taxon>Pseudomonadales</taxon>
        <taxon>Pseudomonadaceae</taxon>
        <taxon>Pseudomonas</taxon>
    </lineage>
</organism>
<sequence>MKAEDQKIAAFGSSCRELRDLMQERNVNARLIRRSKYKKGGFGRPFLWPLPLHYSTHARQDLSENRSREATKIVQE</sequence>
<evidence type="ECO:0000313" key="1">
    <source>
        <dbReference type="EMBL" id="VEF06364.1"/>
    </source>
</evidence>
<dbReference type="OrthoDB" id="6966829at2"/>
<dbReference type="RefSeq" id="WP_126358836.1">
    <property type="nucleotide sequence ID" value="NZ_LR134318.1"/>
</dbReference>
<name>A0A3S4QZ38_PSEFL</name>
<reference evidence="1 2" key="1">
    <citation type="submission" date="2018-12" db="EMBL/GenBank/DDBJ databases">
        <authorList>
            <consortium name="Pathogen Informatics"/>
        </authorList>
    </citation>
    <scope>NUCLEOTIDE SEQUENCE [LARGE SCALE GENOMIC DNA]</scope>
    <source>
        <strain evidence="1 2">NCTC9428</strain>
    </source>
</reference>
<accession>A0A3S4QZ38</accession>